<dbReference type="Pfam" id="PF07589">
    <property type="entry name" value="PEP-CTERM"/>
    <property type="match status" value="1"/>
</dbReference>
<evidence type="ECO:0000313" key="4">
    <source>
        <dbReference type="Proteomes" id="UP000197468"/>
    </source>
</evidence>
<dbReference type="NCBIfam" id="TIGR02595">
    <property type="entry name" value="PEP_CTERM"/>
    <property type="match status" value="1"/>
</dbReference>
<dbReference type="Proteomes" id="UP000197468">
    <property type="component" value="Unassembled WGS sequence"/>
</dbReference>
<feature type="domain" description="Ice-binding protein C-terminal" evidence="2">
    <location>
        <begin position="257"/>
        <end position="280"/>
    </location>
</feature>
<evidence type="ECO:0000313" key="3">
    <source>
        <dbReference type="EMBL" id="OWQ88461.1"/>
    </source>
</evidence>
<dbReference type="AlphaFoldDB" id="A0A246J743"/>
<dbReference type="EMBL" id="NIOF01000007">
    <property type="protein sequence ID" value="OWQ88461.1"/>
    <property type="molecule type" value="Genomic_DNA"/>
</dbReference>
<dbReference type="InterPro" id="IPR013424">
    <property type="entry name" value="Ice-binding_C"/>
</dbReference>
<sequence length="288" mass="29955">MDAGTRRRQGLTLATPSRQAAAATREQSMSLVAAFALAASTVTLPNCSWDRPGVNPFMGDLVAAVDRYKDIPAATRAKLKARMEARQYDEIVDIHRDSIVGRYDYGSEIRDMHFGAGSVCQTVTRAKWNDRMLERGLVYCEDGECILVPTVCRNVSRISRGKLKPAAGSPVAKNEEEPLMFDPPGAGAPDSGGAGDPGSFARTAGLPTASSGGSLVNPPATGGGLGGTGPTVGGPGLITLPQLPQGGGGITPPVPGVPEPQTWLLFALGLGALAVTARRRQGRPGRQA</sequence>
<evidence type="ECO:0000256" key="1">
    <source>
        <dbReference type="SAM" id="MobiDB-lite"/>
    </source>
</evidence>
<feature type="compositionally biased region" description="Gly residues" evidence="1">
    <location>
        <begin position="221"/>
        <end position="236"/>
    </location>
</feature>
<feature type="region of interest" description="Disordered" evidence="1">
    <location>
        <begin position="163"/>
        <end position="238"/>
    </location>
</feature>
<name>A0A246J743_9BURK</name>
<accession>A0A246J743</accession>
<reference evidence="3 4" key="1">
    <citation type="journal article" date="2008" name="Int. J. Syst. Evol. Microbiol.">
        <title>Description of Roseateles aquatilis sp. nov. and Roseateles terrae sp. nov., in the class Betaproteobacteria, and emended description of the genus Roseateles.</title>
        <authorList>
            <person name="Gomila M."/>
            <person name="Bowien B."/>
            <person name="Falsen E."/>
            <person name="Moore E.R."/>
            <person name="Lalucat J."/>
        </authorList>
    </citation>
    <scope>NUCLEOTIDE SEQUENCE [LARGE SCALE GENOMIC DNA]</scope>
    <source>
        <strain evidence="3 4">CCUG 48205</strain>
    </source>
</reference>
<protein>
    <recommendedName>
        <fullName evidence="2">Ice-binding protein C-terminal domain-containing protein</fullName>
    </recommendedName>
</protein>
<gene>
    <name evidence="3" type="ORF">CDN99_16520</name>
</gene>
<evidence type="ECO:0000259" key="2">
    <source>
        <dbReference type="Pfam" id="PF07589"/>
    </source>
</evidence>
<comment type="caution">
    <text evidence="3">The sequence shown here is derived from an EMBL/GenBank/DDBJ whole genome shotgun (WGS) entry which is preliminary data.</text>
</comment>
<keyword evidence="4" id="KW-1185">Reference proteome</keyword>
<dbReference type="NCBIfam" id="NF038119">
    <property type="entry name" value="PEP_CTERM_MHFG"/>
    <property type="match status" value="1"/>
</dbReference>
<organism evidence="3 4">
    <name type="scientific">Roseateles aquatilis</name>
    <dbReference type="NCBI Taxonomy" id="431061"/>
    <lineage>
        <taxon>Bacteria</taxon>
        <taxon>Pseudomonadati</taxon>
        <taxon>Pseudomonadota</taxon>
        <taxon>Betaproteobacteria</taxon>
        <taxon>Burkholderiales</taxon>
        <taxon>Sphaerotilaceae</taxon>
        <taxon>Roseateles</taxon>
    </lineage>
</organism>
<proteinExistence type="predicted"/>